<evidence type="ECO:0000256" key="3">
    <source>
        <dbReference type="ARBA" id="ARBA00022729"/>
    </source>
</evidence>
<organism evidence="7 8">
    <name type="scientific">Moniliophthora roreri</name>
    <name type="common">Frosty pod rot fungus</name>
    <name type="synonym">Monilia roreri</name>
    <dbReference type="NCBI Taxonomy" id="221103"/>
    <lineage>
        <taxon>Eukaryota</taxon>
        <taxon>Fungi</taxon>
        <taxon>Dikarya</taxon>
        <taxon>Basidiomycota</taxon>
        <taxon>Agaricomycotina</taxon>
        <taxon>Agaricomycetes</taxon>
        <taxon>Agaricomycetidae</taxon>
        <taxon>Agaricales</taxon>
        <taxon>Marasmiineae</taxon>
        <taxon>Marasmiaceae</taxon>
        <taxon>Moniliophthora</taxon>
    </lineage>
</organism>
<dbReference type="InterPro" id="IPR008427">
    <property type="entry name" value="Extracellular_membr_CFEM_dom"/>
</dbReference>
<gene>
    <name evidence="7" type="ORF">WG66_17597</name>
</gene>
<feature type="chain" id="PRO_5006901344" description="CFEM domain-containing protein" evidence="5">
    <location>
        <begin position="28"/>
        <end position="216"/>
    </location>
</feature>
<evidence type="ECO:0000256" key="4">
    <source>
        <dbReference type="ARBA" id="ARBA00023157"/>
    </source>
</evidence>
<proteinExistence type="predicted"/>
<dbReference type="eggNOG" id="ENOG502T160">
    <property type="taxonomic scope" value="Eukaryota"/>
</dbReference>
<keyword evidence="2" id="KW-0964">Secreted</keyword>
<feature type="domain" description="CFEM" evidence="6">
    <location>
        <begin position="84"/>
        <end position="142"/>
    </location>
</feature>
<dbReference type="Pfam" id="PF05730">
    <property type="entry name" value="CFEM"/>
    <property type="match status" value="1"/>
</dbReference>
<evidence type="ECO:0000256" key="5">
    <source>
        <dbReference type="SAM" id="SignalP"/>
    </source>
</evidence>
<keyword evidence="3 5" id="KW-0732">Signal</keyword>
<evidence type="ECO:0000313" key="7">
    <source>
        <dbReference type="EMBL" id="KTB29817.1"/>
    </source>
</evidence>
<dbReference type="Proteomes" id="UP000054988">
    <property type="component" value="Unassembled WGS sequence"/>
</dbReference>
<evidence type="ECO:0000313" key="8">
    <source>
        <dbReference type="Proteomes" id="UP000054988"/>
    </source>
</evidence>
<dbReference type="AlphaFoldDB" id="A0A0W0F0E6"/>
<feature type="signal peptide" evidence="5">
    <location>
        <begin position="1"/>
        <end position="27"/>
    </location>
</feature>
<dbReference type="GO" id="GO:0005576">
    <property type="term" value="C:extracellular region"/>
    <property type="evidence" value="ECO:0007669"/>
    <property type="project" value="UniProtKB-SubCell"/>
</dbReference>
<comment type="subcellular location">
    <subcellularLocation>
        <location evidence="1">Secreted</location>
    </subcellularLocation>
</comment>
<keyword evidence="4" id="KW-1015">Disulfide bond</keyword>
<evidence type="ECO:0000256" key="1">
    <source>
        <dbReference type="ARBA" id="ARBA00004613"/>
    </source>
</evidence>
<name>A0A0W0F0E6_MONRR</name>
<evidence type="ECO:0000256" key="2">
    <source>
        <dbReference type="ARBA" id="ARBA00022525"/>
    </source>
</evidence>
<evidence type="ECO:0000259" key="6">
    <source>
        <dbReference type="Pfam" id="PF05730"/>
    </source>
</evidence>
<protein>
    <recommendedName>
        <fullName evidence="6">CFEM domain-containing protein</fullName>
    </recommendedName>
</protein>
<sequence length="216" mass="21329">MPGITLQFKNLPLSFLLFLQIVSFTWGQASQAPPPETVTGSVTGTAIGTASSAASSGSASVSASATSSAPQSTMSLPPLGPYSPCVVNSFQKAVSDAGCDNLVPADCYCRSGNFTTQLISYIAQGCPQELATAESLSQQFCAIASTSTSLSFSVTSLSASSSAGQSNAPPAPTSSGASSPGGTNGAISPIDFAAGQGTILSLTVAFLGVLLGAAVI</sequence>
<dbReference type="EMBL" id="LATX01002411">
    <property type="protein sequence ID" value="KTB29817.1"/>
    <property type="molecule type" value="Genomic_DNA"/>
</dbReference>
<accession>A0A0W0F0E6</accession>
<comment type="caution">
    <text evidence="7">The sequence shown here is derived from an EMBL/GenBank/DDBJ whole genome shotgun (WGS) entry which is preliminary data.</text>
</comment>
<reference evidence="7 8" key="1">
    <citation type="submission" date="2015-12" db="EMBL/GenBank/DDBJ databases">
        <title>Draft genome sequence of Moniliophthora roreri, the causal agent of frosty pod rot of cacao.</title>
        <authorList>
            <person name="Aime M.C."/>
            <person name="Diaz-Valderrama J.R."/>
            <person name="Kijpornyongpan T."/>
            <person name="Phillips-Mora W."/>
        </authorList>
    </citation>
    <scope>NUCLEOTIDE SEQUENCE [LARGE SCALE GENOMIC DNA]</scope>
    <source>
        <strain evidence="7 8">MCA 2952</strain>
    </source>
</reference>